<dbReference type="AlphaFoldDB" id="A0A9Q1CS90"/>
<proteinExistence type="predicted"/>
<evidence type="ECO:0000313" key="2">
    <source>
        <dbReference type="Proteomes" id="UP001152320"/>
    </source>
</evidence>
<gene>
    <name evidence="1" type="ORF">HOLleu_03197</name>
</gene>
<protein>
    <submittedName>
        <fullName evidence="1">Uncharacterized protein</fullName>
    </submittedName>
</protein>
<dbReference type="PANTHER" id="PTHR33480:SF1">
    <property type="entry name" value="TYR RECOMBINASE DOMAIN-CONTAINING PROTEIN"/>
    <property type="match status" value="1"/>
</dbReference>
<reference evidence="1" key="1">
    <citation type="submission" date="2021-10" db="EMBL/GenBank/DDBJ databases">
        <title>Tropical sea cucumber genome reveals ecological adaptation and Cuvierian tubules defense mechanism.</title>
        <authorList>
            <person name="Chen T."/>
        </authorList>
    </citation>
    <scope>NUCLEOTIDE SEQUENCE</scope>
    <source>
        <strain evidence="1">Nanhai2018</strain>
        <tissue evidence="1">Muscle</tissue>
    </source>
</reference>
<dbReference type="PANTHER" id="PTHR33480">
    <property type="entry name" value="SET DOMAIN-CONTAINING PROTEIN-RELATED"/>
    <property type="match status" value="1"/>
</dbReference>
<sequence>MGNIGMKCIGMDIIKRRHYVSQKMRESARLLLQLRRLCPQKSSLEDFLHLHTYNDVVHVRGMAGDSNEDLQDLDGFKHPSIALKVGYNLKKLPSIKRILALKESDAARKKEAKDFIQIVNSNWVNCVSAPALSVMRQQEYTKVEELPKTEDVEEFASFRNREIEKAVKQLEDCLTLPVYRRCQNLVLAQLASFNKRRPGEVEQLSPSTYIKVEDLPKTEDVEEFASFRNREIEKAVKQLEDFYTPCVLEMPELSSSATCILQQETTRGG</sequence>
<organism evidence="1 2">
    <name type="scientific">Holothuria leucospilota</name>
    <name type="common">Black long sea cucumber</name>
    <name type="synonym">Mertensiothuria leucospilota</name>
    <dbReference type="NCBI Taxonomy" id="206669"/>
    <lineage>
        <taxon>Eukaryota</taxon>
        <taxon>Metazoa</taxon>
        <taxon>Echinodermata</taxon>
        <taxon>Eleutherozoa</taxon>
        <taxon>Echinozoa</taxon>
        <taxon>Holothuroidea</taxon>
        <taxon>Aspidochirotacea</taxon>
        <taxon>Aspidochirotida</taxon>
        <taxon>Holothuriidae</taxon>
        <taxon>Holothuria</taxon>
    </lineage>
</organism>
<name>A0A9Q1CS90_HOLLE</name>
<accession>A0A9Q1CS90</accession>
<comment type="caution">
    <text evidence="1">The sequence shown here is derived from an EMBL/GenBank/DDBJ whole genome shotgun (WGS) entry which is preliminary data.</text>
</comment>
<dbReference type="OrthoDB" id="6775203at2759"/>
<keyword evidence="2" id="KW-1185">Reference proteome</keyword>
<evidence type="ECO:0000313" key="1">
    <source>
        <dbReference type="EMBL" id="KAJ8050121.1"/>
    </source>
</evidence>
<dbReference type="EMBL" id="JAIZAY010000001">
    <property type="protein sequence ID" value="KAJ8050121.1"/>
    <property type="molecule type" value="Genomic_DNA"/>
</dbReference>
<dbReference type="Proteomes" id="UP001152320">
    <property type="component" value="Chromosome 1"/>
</dbReference>